<reference evidence="2 3" key="1">
    <citation type="submission" date="2016-03" db="EMBL/GenBank/DDBJ databases">
        <title>Draft genome sequence of the Fonsecaea monophora CBS 269.37.</title>
        <authorList>
            <person name="Bombassaro A."/>
            <person name="Vinicius W.A."/>
            <person name="De Hoog S."/>
            <person name="Sun J."/>
            <person name="Souza E.M."/>
            <person name="Raittz R.T."/>
            <person name="Costa F."/>
            <person name="Leao A.C."/>
            <person name="Tadra-Sfeir M.Z."/>
            <person name="Baura V."/>
            <person name="Balsanelli E."/>
            <person name="Pedrosa F.O."/>
            <person name="Moreno L.F."/>
            <person name="Steffens M.B."/>
            <person name="Xi L."/>
            <person name="Bocca A.L."/>
            <person name="Felipe M.S."/>
            <person name="Teixeira M."/>
            <person name="Telles Filho F.Q."/>
            <person name="Azevedo C.M."/>
            <person name="Gomes R."/>
            <person name="Vicente V.A."/>
        </authorList>
    </citation>
    <scope>NUCLEOTIDE SEQUENCE [LARGE SCALE GENOMIC DNA]</scope>
    <source>
        <strain evidence="2 3">CBS 269.37</strain>
    </source>
</reference>
<dbReference type="RefSeq" id="XP_022506183.1">
    <property type="nucleotide sequence ID" value="XM_022661513.1"/>
</dbReference>
<gene>
    <name evidence="2" type="ORF">AYO21_11627</name>
</gene>
<evidence type="ECO:0000313" key="2">
    <source>
        <dbReference type="EMBL" id="OAG34231.1"/>
    </source>
</evidence>
<keyword evidence="3" id="KW-1185">Reference proteome</keyword>
<evidence type="ECO:0000256" key="1">
    <source>
        <dbReference type="SAM" id="MobiDB-lite"/>
    </source>
</evidence>
<dbReference type="GeneID" id="34606716"/>
<protein>
    <submittedName>
        <fullName evidence="2">Uncharacterized protein</fullName>
    </submittedName>
</protein>
<dbReference type="EMBL" id="LVKK01000171">
    <property type="protein sequence ID" value="OAG34231.1"/>
    <property type="molecule type" value="Genomic_DNA"/>
</dbReference>
<organism evidence="2 3">
    <name type="scientific">Fonsecaea monophora</name>
    <dbReference type="NCBI Taxonomy" id="254056"/>
    <lineage>
        <taxon>Eukaryota</taxon>
        <taxon>Fungi</taxon>
        <taxon>Dikarya</taxon>
        <taxon>Ascomycota</taxon>
        <taxon>Pezizomycotina</taxon>
        <taxon>Eurotiomycetes</taxon>
        <taxon>Chaetothyriomycetidae</taxon>
        <taxon>Chaetothyriales</taxon>
        <taxon>Herpotrichiellaceae</taxon>
        <taxon>Fonsecaea</taxon>
    </lineage>
</organism>
<dbReference type="AlphaFoldDB" id="A0A177ERZ6"/>
<proteinExistence type="predicted"/>
<evidence type="ECO:0000313" key="3">
    <source>
        <dbReference type="Proteomes" id="UP000077002"/>
    </source>
</evidence>
<accession>A0A177ERZ6</accession>
<name>A0A177ERZ6_9EURO</name>
<comment type="caution">
    <text evidence="2">The sequence shown here is derived from an EMBL/GenBank/DDBJ whole genome shotgun (WGS) entry which is preliminary data.</text>
</comment>
<sequence length="187" mass="20482">MRAVPGFRALSARAGPYWIPSIRLLLKLHNWSIQALPILSRLSLPGKLASRLEHTELQAKISISSASSLPGPDGDGAAYSHSSVAHSSYTTHVEARQVQESACRAAARSYSQFHGVWYSDKEHVVIAPGVGTRGREALNSVRTDPELLRHKDTPAPAAQNLPEQPEQRRRRARGPVGANRAQEQDKD</sequence>
<feature type="region of interest" description="Disordered" evidence="1">
    <location>
        <begin position="136"/>
        <end position="187"/>
    </location>
</feature>
<feature type="compositionally biased region" description="Basic and acidic residues" evidence="1">
    <location>
        <begin position="143"/>
        <end position="153"/>
    </location>
</feature>
<dbReference type="Proteomes" id="UP000077002">
    <property type="component" value="Unassembled WGS sequence"/>
</dbReference>